<dbReference type="EMBL" id="JAZDUA010000333">
    <property type="protein sequence ID" value="KAK7794460.1"/>
    <property type="molecule type" value="Genomic_DNA"/>
</dbReference>
<dbReference type="Gene3D" id="6.10.250.1080">
    <property type="match status" value="1"/>
</dbReference>
<evidence type="ECO:0000256" key="2">
    <source>
        <dbReference type="ARBA" id="ARBA00023054"/>
    </source>
</evidence>
<dbReference type="GO" id="GO:0005871">
    <property type="term" value="C:kinesin complex"/>
    <property type="evidence" value="ECO:0007669"/>
    <property type="project" value="TreeGrafter"/>
</dbReference>
<dbReference type="PANTHER" id="PTHR10921:SF1">
    <property type="entry name" value="NUCLEAR DISTRIBUTION PROTEIN NUDE HOMOLOG"/>
    <property type="match status" value="1"/>
</dbReference>
<dbReference type="InterPro" id="IPR033494">
    <property type="entry name" value="NUDE"/>
</dbReference>
<keyword evidence="5" id="KW-1185">Reference proteome</keyword>
<dbReference type="GO" id="GO:0007059">
    <property type="term" value="P:chromosome segregation"/>
    <property type="evidence" value="ECO:0007669"/>
    <property type="project" value="TreeGrafter"/>
</dbReference>
<dbReference type="GO" id="GO:0051642">
    <property type="term" value="P:centrosome localization"/>
    <property type="evidence" value="ECO:0007669"/>
    <property type="project" value="TreeGrafter"/>
</dbReference>
<dbReference type="GO" id="GO:0000132">
    <property type="term" value="P:establishment of mitotic spindle orientation"/>
    <property type="evidence" value="ECO:0007669"/>
    <property type="project" value="TreeGrafter"/>
</dbReference>
<dbReference type="GO" id="GO:0007020">
    <property type="term" value="P:microtubule nucleation"/>
    <property type="evidence" value="ECO:0007669"/>
    <property type="project" value="TreeGrafter"/>
</dbReference>
<organism evidence="4 5">
    <name type="scientific">Gryllus longicercus</name>
    <dbReference type="NCBI Taxonomy" id="2509291"/>
    <lineage>
        <taxon>Eukaryota</taxon>
        <taxon>Metazoa</taxon>
        <taxon>Ecdysozoa</taxon>
        <taxon>Arthropoda</taxon>
        <taxon>Hexapoda</taxon>
        <taxon>Insecta</taxon>
        <taxon>Pterygota</taxon>
        <taxon>Neoptera</taxon>
        <taxon>Polyneoptera</taxon>
        <taxon>Orthoptera</taxon>
        <taxon>Ensifera</taxon>
        <taxon>Gryllidea</taxon>
        <taxon>Grylloidea</taxon>
        <taxon>Gryllidae</taxon>
        <taxon>Gryllinae</taxon>
        <taxon>Gryllus</taxon>
    </lineage>
</organism>
<comment type="caution">
    <text evidence="4">The sequence shown here is derived from an EMBL/GenBank/DDBJ whole genome shotgun (WGS) entry which is preliminary data.</text>
</comment>
<dbReference type="Proteomes" id="UP001378592">
    <property type="component" value="Unassembled WGS sequence"/>
</dbReference>
<gene>
    <name evidence="4" type="ORF">R5R35_003823</name>
</gene>
<keyword evidence="2 3" id="KW-0175">Coiled coil</keyword>
<feature type="coiled-coil region" evidence="3">
    <location>
        <begin position="15"/>
        <end position="186"/>
    </location>
</feature>
<dbReference type="PANTHER" id="PTHR10921">
    <property type="entry name" value="NUCLEAR DISTRIBUTION PROTEIN NUDE HOMOLOG 1"/>
    <property type="match status" value="1"/>
</dbReference>
<evidence type="ECO:0000256" key="1">
    <source>
        <dbReference type="ARBA" id="ARBA00007429"/>
    </source>
</evidence>
<dbReference type="GO" id="GO:0047496">
    <property type="term" value="P:vesicle transport along microtubule"/>
    <property type="evidence" value="ECO:0007669"/>
    <property type="project" value="TreeGrafter"/>
</dbReference>
<dbReference type="GO" id="GO:0007100">
    <property type="term" value="P:mitotic centrosome separation"/>
    <property type="evidence" value="ECO:0007669"/>
    <property type="project" value="TreeGrafter"/>
</dbReference>
<evidence type="ECO:0000256" key="3">
    <source>
        <dbReference type="SAM" id="Coils"/>
    </source>
</evidence>
<accession>A0AAN9VG25</accession>
<protein>
    <submittedName>
        <fullName evidence="4">Uncharacterized protein</fullName>
    </submittedName>
</protein>
<reference evidence="4 5" key="1">
    <citation type="submission" date="2024-03" db="EMBL/GenBank/DDBJ databases">
        <title>The genome assembly and annotation of the cricket Gryllus longicercus Weissman &amp; Gray.</title>
        <authorList>
            <person name="Szrajer S."/>
            <person name="Gray D."/>
            <person name="Ylla G."/>
        </authorList>
    </citation>
    <scope>NUCLEOTIDE SEQUENCE [LARGE SCALE GENOMIC DNA]</scope>
    <source>
        <strain evidence="4">DAG 2021-001</strain>
        <tissue evidence="4">Whole body minus gut</tissue>
    </source>
</reference>
<dbReference type="GO" id="GO:0008017">
    <property type="term" value="F:microtubule binding"/>
    <property type="evidence" value="ECO:0007669"/>
    <property type="project" value="InterPro"/>
</dbReference>
<evidence type="ECO:0000313" key="5">
    <source>
        <dbReference type="Proteomes" id="UP001378592"/>
    </source>
</evidence>
<comment type="similarity">
    <text evidence="1">Belongs to the nudE family.</text>
</comment>
<proteinExistence type="inferred from homology"/>
<dbReference type="GO" id="GO:0005813">
    <property type="term" value="C:centrosome"/>
    <property type="evidence" value="ECO:0007669"/>
    <property type="project" value="TreeGrafter"/>
</dbReference>
<dbReference type="AlphaFoldDB" id="A0AAN9VG25"/>
<sequence length="242" mass="28663">MDIHMGHFRDKGEEIEYLQQAVRQLQSQLDDSRQLVWQLNSESEEFRESSWQLEKELENSLDQAEKKNRDLRHQCNKLGKDTDVLKDKMEEIKRINDTLSSDLKKYKQMEIEWTKRIQQLEQQNDDLERALRAASDHKMTAQQHLDEAMERDVLREGEKEELLSLLQQLQEENKDLAEEIRIRDRLSSFEKSPRDLRESRTSVETQTQVVHAVQPLRNKVSRALHRTRALGRSLNCMAKGDV</sequence>
<name>A0AAN9VG25_9ORTH</name>
<evidence type="ECO:0000313" key="4">
    <source>
        <dbReference type="EMBL" id="KAK7794460.1"/>
    </source>
</evidence>
<dbReference type="GO" id="GO:0000776">
    <property type="term" value="C:kinetochore"/>
    <property type="evidence" value="ECO:0007669"/>
    <property type="project" value="TreeGrafter"/>
</dbReference>